<gene>
    <name evidence="3" type="primary">pipB2_3</name>
    <name evidence="3" type="ORF">MiTe_00710</name>
</gene>
<evidence type="ECO:0000256" key="1">
    <source>
        <dbReference type="ARBA" id="ARBA00022737"/>
    </source>
</evidence>
<dbReference type="Gene3D" id="3.40.50.300">
    <property type="entry name" value="P-loop containing nucleotide triphosphate hydrolases"/>
    <property type="match status" value="1"/>
</dbReference>
<dbReference type="EMBL" id="BHVP01000008">
    <property type="protein sequence ID" value="GCA73890.1"/>
    <property type="molecule type" value="Genomic_DNA"/>
</dbReference>
<dbReference type="SUPFAM" id="SSF52540">
    <property type="entry name" value="P-loop containing nucleoside triphosphate hydrolases"/>
    <property type="match status" value="1"/>
</dbReference>
<evidence type="ECO:0000313" key="3">
    <source>
        <dbReference type="EMBL" id="GCA73890.1"/>
    </source>
</evidence>
<dbReference type="Gene3D" id="2.160.20.80">
    <property type="entry name" value="E3 ubiquitin-protein ligase SopA"/>
    <property type="match status" value="1"/>
</dbReference>
<dbReference type="RefSeq" id="WP_149985705.1">
    <property type="nucleotide sequence ID" value="NZ_BHVP01000008.1"/>
</dbReference>
<reference evidence="3 4" key="1">
    <citation type="submission" date="2018-09" db="EMBL/GenBank/DDBJ databases">
        <title>Evolutionary history of phycoerythrin pigmentation in the water bloom-forming cyanobacterium Microcystis aeruginosa.</title>
        <authorList>
            <person name="Tanabe Y."/>
            <person name="Tanabe Y."/>
            <person name="Yamaguchi H."/>
        </authorList>
    </citation>
    <scope>NUCLEOTIDE SEQUENCE [LARGE SCALE GENOMIC DNA]</scope>
    <source>
        <strain evidence="3 4">NIES-2520</strain>
    </source>
</reference>
<dbReference type="InterPro" id="IPR001646">
    <property type="entry name" value="5peptide_repeat"/>
</dbReference>
<dbReference type="PANTHER" id="PTHR47485">
    <property type="entry name" value="THYLAKOID LUMENAL 17.4 KDA PROTEIN, CHLOROPLASTIC"/>
    <property type="match status" value="1"/>
</dbReference>
<organism evidence="3 4">
    <name type="scientific">Microcystis aeruginosa NIES-2520</name>
    <dbReference type="NCBI Taxonomy" id="2303982"/>
    <lineage>
        <taxon>Bacteria</taxon>
        <taxon>Bacillati</taxon>
        <taxon>Cyanobacteriota</taxon>
        <taxon>Cyanophyceae</taxon>
        <taxon>Oscillatoriophycideae</taxon>
        <taxon>Chroococcales</taxon>
        <taxon>Microcystaceae</taxon>
        <taxon>Microcystis</taxon>
    </lineage>
</organism>
<dbReference type="Pfam" id="PF22735">
    <property type="entry name" value="NNH3"/>
    <property type="match status" value="1"/>
</dbReference>
<keyword evidence="1" id="KW-0677">Repeat</keyword>
<dbReference type="SUPFAM" id="SSF141571">
    <property type="entry name" value="Pentapeptide repeat-like"/>
    <property type="match status" value="1"/>
</dbReference>
<dbReference type="Proteomes" id="UP000324917">
    <property type="component" value="Unassembled WGS sequence"/>
</dbReference>
<protein>
    <submittedName>
        <fullName evidence="3">Secreted effector protein PipB2</fullName>
    </submittedName>
</protein>
<dbReference type="Pfam" id="PF00805">
    <property type="entry name" value="Pentapeptide"/>
    <property type="match status" value="2"/>
</dbReference>
<comment type="caution">
    <text evidence="3">The sequence shown here is derived from an EMBL/GenBank/DDBJ whole genome shotgun (WGS) entry which is preliminary data.</text>
</comment>
<accession>A0A5A5RCU7</accession>
<evidence type="ECO:0000313" key="4">
    <source>
        <dbReference type="Proteomes" id="UP000324917"/>
    </source>
</evidence>
<dbReference type="InterPro" id="IPR027417">
    <property type="entry name" value="P-loop_NTPase"/>
</dbReference>
<name>A0A5A5RCU7_MICAE</name>
<sequence>MSESAAGISVSKPQNIWKRQVKVNPRSLFSTLGKAALNGAFLQWDDLAENGVEVLDALGLSRTPGELAGLLIIRSLMKAMKGLLKSNADLLPQAVEKLPLKELYTEITDSLQEQELILDRDFFEHPERLPIVAPIQAAFLRWLTTNNLITNSQEAQSLSNRLPAYFVSALQEQWKDKRDEYSLLLDEIDTPFNNAWKRERGWLHYRAWLQKQIDEPIFWEAFSLKQIYVPLRGFYEEEEIKATPDIDYHREPSFKRIVIKLQEQLETWLEAAKSDDAIRLLTGGPGSGKSSFCKVFAAQQARLEKQVLYIPLHRLSFSTDLVTAVKTFVQHDGFLPENPLEPSDQDLKLLIIFDGLDELSMQGKIAQEVAQNFVNEVREKVHHFNQNKTRLQVLISGRDVVVQSNKNNFKKPRQIITILPYWVGNSDNFSDDDNLLKVDQRDQWWQQYGQAKGKNYAQLPPELSGKNLQEITAQPLLNYLIALTFERGEVQFSQETNLNNIYENLLKAVYERGYEKNSPGHRAIEGITEKDFVLILMEIALSCWHGNGRTTTVIEIKEHCENNGLKNLLKNFQDSFQSDSQGSITRLLTAFYFRESGDLRGSEKTFEFTHKSFGEYLTARRIVDRVKQIHKKLQDSENDYDNDYDPRQALITWATLCGPTAIDEYLFRFIVNQMQLQSPDEVKQWQKTLGHLIEYLLLKGMPMEGLKNRPNFQEEMRQARNAEEALLAVFNACGRVTKEISPIQWPSPEAFGNWLARLQGQRIDYKPMFVLNCLSFLDLQNCLLICRDLYRANLQRANFAGANLAGANLAGANLEGANLEGANLEGANLYGANLYGANLEGAFLEWANLGRAILRGANLEGANLRGAFLEWAFLEGAYLEGANLERANLKGAFLEGANLRGANLKGAFLRGVNFKDANVKRTILDTEVKTE</sequence>
<feature type="domain" description="NACHT N-terminal Helical" evidence="2">
    <location>
        <begin position="21"/>
        <end position="224"/>
    </location>
</feature>
<dbReference type="AlphaFoldDB" id="A0A5A5RCU7"/>
<evidence type="ECO:0000259" key="2">
    <source>
        <dbReference type="Pfam" id="PF22735"/>
    </source>
</evidence>
<proteinExistence type="predicted"/>
<dbReference type="PANTHER" id="PTHR47485:SF1">
    <property type="entry name" value="THYLAKOID LUMENAL 17.4 KDA PROTEIN, CHLOROPLASTIC"/>
    <property type="match status" value="1"/>
</dbReference>
<dbReference type="InterPro" id="IPR054568">
    <property type="entry name" value="NNH3"/>
</dbReference>